<dbReference type="AlphaFoldDB" id="A0A926HY96"/>
<accession>A0A926HY96</accession>
<gene>
    <name evidence="1" type="ORF">H8698_04245</name>
</gene>
<dbReference type="RefSeq" id="WP_249311301.1">
    <property type="nucleotide sequence ID" value="NZ_JACRSU010000001.1"/>
</dbReference>
<dbReference type="PROSITE" id="PS51257">
    <property type="entry name" value="PROKAR_LIPOPROTEIN"/>
    <property type="match status" value="1"/>
</dbReference>
<evidence type="ECO:0000313" key="1">
    <source>
        <dbReference type="EMBL" id="MBC8540183.1"/>
    </source>
</evidence>
<keyword evidence="2" id="KW-1185">Reference proteome</keyword>
<organism evidence="1 2">
    <name type="scientific">Congzhengia minquanensis</name>
    <dbReference type="NCBI Taxonomy" id="2763657"/>
    <lineage>
        <taxon>Bacteria</taxon>
        <taxon>Bacillati</taxon>
        <taxon>Bacillota</taxon>
        <taxon>Clostridia</taxon>
        <taxon>Eubacteriales</taxon>
        <taxon>Oscillospiraceae</taxon>
        <taxon>Congzhengia</taxon>
    </lineage>
</organism>
<proteinExistence type="predicted"/>
<name>A0A926HY96_9FIRM</name>
<dbReference type="EMBL" id="JACRSU010000001">
    <property type="protein sequence ID" value="MBC8540183.1"/>
    <property type="molecule type" value="Genomic_DNA"/>
</dbReference>
<sequence>MKKGIAFLLAAVMCLGFVGCGEKAGSAKSVYNELEKVGGLSYEAEYKDVVSDFGGKIPISEKIVFRMPNQNREIEKERACYIEVYSSADDLGKAVSVLNESMKSSGEKTYGLYSSGNLLLRIDGTVPKDEASKYTEALKKATGEEAVYQNSEELPIEKNSINRSFISPNGVGAREIYDALKKKVKNIEFFSFMKLNDSETASFFDMSEKDKTVIVTIDVGDEVKEANDSSAGIGRSVQIKNVHIDFSEDLPEKRITEYKTILEKTIK</sequence>
<comment type="caution">
    <text evidence="1">The sequence shown here is derived from an EMBL/GenBank/DDBJ whole genome shotgun (WGS) entry which is preliminary data.</text>
</comment>
<reference evidence="1" key="1">
    <citation type="submission" date="2020-08" db="EMBL/GenBank/DDBJ databases">
        <title>Genome public.</title>
        <authorList>
            <person name="Liu C."/>
            <person name="Sun Q."/>
        </authorList>
    </citation>
    <scope>NUCLEOTIDE SEQUENCE</scope>
    <source>
        <strain evidence="1">H8</strain>
    </source>
</reference>
<evidence type="ECO:0008006" key="3">
    <source>
        <dbReference type="Google" id="ProtNLM"/>
    </source>
</evidence>
<protein>
    <recommendedName>
        <fullName evidence="3">Lipoprotein</fullName>
    </recommendedName>
</protein>
<dbReference type="Proteomes" id="UP000611762">
    <property type="component" value="Unassembled WGS sequence"/>
</dbReference>
<evidence type="ECO:0000313" key="2">
    <source>
        <dbReference type="Proteomes" id="UP000611762"/>
    </source>
</evidence>